<evidence type="ECO:0000313" key="3">
    <source>
        <dbReference type="Proteomes" id="UP001652660"/>
    </source>
</evidence>
<evidence type="ECO:0000313" key="5">
    <source>
        <dbReference type="RefSeq" id="XP_071938984.1"/>
    </source>
</evidence>
<name>A0A6P6WWW9_COFAR</name>
<dbReference type="GeneID" id="113735193"/>
<dbReference type="InterPro" id="IPR046960">
    <property type="entry name" value="PPR_At4g14850-like_plant"/>
</dbReference>
<dbReference type="PANTHER" id="PTHR24015">
    <property type="entry name" value="OS07G0578800 PROTEIN-RELATED"/>
    <property type="match status" value="1"/>
</dbReference>
<evidence type="ECO:0000256" key="1">
    <source>
        <dbReference type="ARBA" id="ARBA00022737"/>
    </source>
</evidence>
<dbReference type="InterPro" id="IPR046848">
    <property type="entry name" value="E_motif"/>
</dbReference>
<dbReference type="InterPro" id="IPR011990">
    <property type="entry name" value="TPR-like_helical_dom_sf"/>
</dbReference>
<evidence type="ECO:0000313" key="4">
    <source>
        <dbReference type="RefSeq" id="XP_027117971.1"/>
    </source>
</evidence>
<keyword evidence="1" id="KW-0677">Repeat</keyword>
<dbReference type="AlphaFoldDB" id="A0A6P6WWW9"/>
<dbReference type="FunFam" id="1.25.40.10:FF:000090">
    <property type="entry name" value="Pentatricopeptide repeat-containing protein, chloroplastic"/>
    <property type="match status" value="1"/>
</dbReference>
<gene>
    <name evidence="4 5" type="primary">LOC113735193</name>
</gene>
<feature type="repeat" description="PPR" evidence="2">
    <location>
        <begin position="209"/>
        <end position="243"/>
    </location>
</feature>
<reference evidence="3" key="1">
    <citation type="journal article" date="2025" name="Foods">
        <title>Unveiling the Microbial Signatures of Arabica Coffee Cherries: Insights into Ripeness Specific Diversity, Functional Traits, and Implications for Quality and Safety.</title>
        <authorList>
            <consortium name="RefSeq"/>
            <person name="Tenea G.N."/>
            <person name="Cifuentes V."/>
            <person name="Reyes P."/>
            <person name="Cevallos-Vallejos M."/>
        </authorList>
    </citation>
    <scope>NUCLEOTIDE SEQUENCE [LARGE SCALE GENOMIC DNA]</scope>
</reference>
<feature type="repeat" description="PPR" evidence="2">
    <location>
        <begin position="445"/>
        <end position="479"/>
    </location>
</feature>
<dbReference type="FunFam" id="1.25.40.10:FF:000351">
    <property type="entry name" value="Pentatricopeptide repeat-containing protein"/>
    <property type="match status" value="1"/>
</dbReference>
<dbReference type="RefSeq" id="XP_071938984.1">
    <property type="nucleotide sequence ID" value="XM_072082883.1"/>
</dbReference>
<dbReference type="FunFam" id="1.25.40.10:FF:000381">
    <property type="entry name" value="Pentatricopeptide repeat-containing protein"/>
    <property type="match status" value="1"/>
</dbReference>
<reference evidence="5" key="2">
    <citation type="submission" date="2025-05" db="UniProtKB">
        <authorList>
            <consortium name="RefSeq"/>
        </authorList>
    </citation>
    <scope>IDENTIFICATION</scope>
    <source>
        <tissue evidence="4 5">Leaves</tissue>
    </source>
</reference>
<sequence length="635" mass="70002">MNSFQFLIIGTNLKEGTRFLLRFLTGHANTFPIYQSRLMPQYASLRSTATSPCDAGKLREALAFFSSGPGPPDYSFYLKLLQLCIGTNAERQGHSTHGHLIINGFRSNVHLNTKLIIFYSKLGDMINARKVSDNMLERSVVSWTALISGFSQNGELEEALKVFSEMHKDGVRSNQYTYGSALRACTGLVCLDRGKQIQACAQKSRFVENLFVQSALVDLYSKCGRMEDAFSVFSSMMERDLVSWNAIIGGFVIQGFHDNAFYMFHLMLREAIGLLPDYFTFGNVLRACVGSVGLGKVGLVHGFIVKLGFASHSSLTGSLIDAYVKCGSVDNARHLYKNMQNKDIISCTALITGYAHNGKNINEAVQLFNEVRLMHVAVDNIVLCSLLSTCANTASLLVGKQIHCLALKYPTHKDVAMGNALIDMYSKSGEIGDAKHIFDEMEEKNIITWTTLITGFGRNGYGNEAVSLYKKLEDEGLKPNYVTLLSLLSACSHSGLTGEGWTCFNKMVSNYNISPTAAHYSCLVDLFARRGYLEEAYTLMQNMNIEQNATLWSTILGGCYIHGNTYLGEVAAKHLVKVEPENSANYVVIAGMYAAAGLWDSSRMSWKSMEQRSLLKAPGCSCFESASNTVALPSP</sequence>
<dbReference type="PROSITE" id="PS51375">
    <property type="entry name" value="PPR"/>
    <property type="match status" value="5"/>
</dbReference>
<dbReference type="Gene3D" id="1.25.40.10">
    <property type="entry name" value="Tetratricopeptide repeat domain"/>
    <property type="match status" value="5"/>
</dbReference>
<protein>
    <submittedName>
        <fullName evidence="5">Pentatricopeptide repeat-containing protein At3g20730 isoform X1</fullName>
    </submittedName>
    <submittedName>
        <fullName evidence="4">Pentatricopeptide repeat-containing protein At3g20730-like isoform X1</fullName>
    </submittedName>
</protein>
<feature type="repeat" description="PPR" evidence="2">
    <location>
        <begin position="139"/>
        <end position="173"/>
    </location>
</feature>
<feature type="repeat" description="PPR" evidence="2">
    <location>
        <begin position="414"/>
        <end position="444"/>
    </location>
</feature>
<dbReference type="GO" id="GO:0009451">
    <property type="term" value="P:RNA modification"/>
    <property type="evidence" value="ECO:0007669"/>
    <property type="project" value="InterPro"/>
</dbReference>
<dbReference type="OrthoDB" id="1859199at2759"/>
<organism evidence="3 5">
    <name type="scientific">Coffea arabica</name>
    <name type="common">Arabian coffee</name>
    <dbReference type="NCBI Taxonomy" id="13443"/>
    <lineage>
        <taxon>Eukaryota</taxon>
        <taxon>Viridiplantae</taxon>
        <taxon>Streptophyta</taxon>
        <taxon>Embryophyta</taxon>
        <taxon>Tracheophyta</taxon>
        <taxon>Spermatophyta</taxon>
        <taxon>Magnoliopsida</taxon>
        <taxon>eudicotyledons</taxon>
        <taxon>Gunneridae</taxon>
        <taxon>Pentapetalae</taxon>
        <taxon>asterids</taxon>
        <taxon>lamiids</taxon>
        <taxon>Gentianales</taxon>
        <taxon>Rubiaceae</taxon>
        <taxon>Ixoroideae</taxon>
        <taxon>Gardenieae complex</taxon>
        <taxon>Bertiereae - Coffeeae clade</taxon>
        <taxon>Coffeeae</taxon>
        <taxon>Coffea</taxon>
    </lineage>
</organism>
<evidence type="ECO:0000256" key="2">
    <source>
        <dbReference type="PROSITE-ProRule" id="PRU00708"/>
    </source>
</evidence>
<dbReference type="InterPro" id="IPR002885">
    <property type="entry name" value="PPR_rpt"/>
</dbReference>
<feature type="repeat" description="PPR" evidence="2">
    <location>
        <begin position="343"/>
        <end position="378"/>
    </location>
</feature>
<dbReference type="RefSeq" id="XP_027117971.1">
    <property type="nucleotide sequence ID" value="XM_027262170.1"/>
</dbReference>
<dbReference type="GO" id="GO:0003723">
    <property type="term" value="F:RNA binding"/>
    <property type="evidence" value="ECO:0007669"/>
    <property type="project" value="InterPro"/>
</dbReference>
<dbReference type="Pfam" id="PF01535">
    <property type="entry name" value="PPR"/>
    <property type="match status" value="5"/>
</dbReference>
<dbReference type="Pfam" id="PF20431">
    <property type="entry name" value="E_motif"/>
    <property type="match status" value="1"/>
</dbReference>
<keyword evidence="3" id="KW-1185">Reference proteome</keyword>
<dbReference type="PANTHER" id="PTHR24015:SF1935">
    <property type="entry name" value="TETRATRICOPEPTIDE REPEAT (TPR)-LIKE SUPERFAMILY PROTEIN"/>
    <property type="match status" value="1"/>
</dbReference>
<dbReference type="NCBIfam" id="TIGR00756">
    <property type="entry name" value="PPR"/>
    <property type="match status" value="6"/>
</dbReference>
<dbReference type="Pfam" id="PF13041">
    <property type="entry name" value="PPR_2"/>
    <property type="match status" value="2"/>
</dbReference>
<accession>A0A6P6WWW9</accession>
<proteinExistence type="predicted"/>
<dbReference type="Proteomes" id="UP001652660">
    <property type="component" value="Chromosome 3c"/>
</dbReference>